<comment type="caution">
    <text evidence="1">The sequence shown here is derived from an EMBL/GenBank/DDBJ whole genome shotgun (WGS) entry which is preliminary data.</text>
</comment>
<accession>A0ABR8YLG7</accession>
<sequence length="176" mass="18844">MSDALAQLTDPTPEAVVQFLARVIDAPWPQESGAFTAHFDRLGCTAGEPLEYADPVPGSIGGPFTCDGISLETGSWAAFNGQLFSLNFFLYSGRRDSETIAEAGFEAVREHLRAVCGPPEDEGTDANGSLSAFWNPGENSIELYGHVTLAPALQVGVGRRSVEALYNEGARHADRR</sequence>
<organism evidence="1 2">
    <name type="scientific">Arthrobacter pullicola</name>
    <dbReference type="NCBI Taxonomy" id="2762224"/>
    <lineage>
        <taxon>Bacteria</taxon>
        <taxon>Bacillati</taxon>
        <taxon>Actinomycetota</taxon>
        <taxon>Actinomycetes</taxon>
        <taxon>Micrococcales</taxon>
        <taxon>Micrococcaceae</taxon>
        <taxon>Arthrobacter</taxon>
    </lineage>
</organism>
<reference evidence="1 2" key="1">
    <citation type="submission" date="2020-08" db="EMBL/GenBank/DDBJ databases">
        <title>A Genomic Blueprint of the Chicken Gut Microbiome.</title>
        <authorList>
            <person name="Gilroy R."/>
            <person name="Ravi A."/>
            <person name="Getino M."/>
            <person name="Pursley I."/>
            <person name="Horton D.L."/>
            <person name="Alikhan N.-F."/>
            <person name="Baker D."/>
            <person name="Gharbi K."/>
            <person name="Hall N."/>
            <person name="Watson M."/>
            <person name="Adriaenssens E.M."/>
            <person name="Foster-Nyarko E."/>
            <person name="Jarju S."/>
            <person name="Secka A."/>
            <person name="Antonio M."/>
            <person name="Oren A."/>
            <person name="Chaudhuri R."/>
            <person name="La Ragione R.M."/>
            <person name="Hildebrand F."/>
            <person name="Pallen M.J."/>
        </authorList>
    </citation>
    <scope>NUCLEOTIDE SEQUENCE [LARGE SCALE GENOMIC DNA]</scope>
    <source>
        <strain evidence="1 2">Sa2BUA2</strain>
    </source>
</reference>
<evidence type="ECO:0000313" key="1">
    <source>
        <dbReference type="EMBL" id="MBD8045049.1"/>
    </source>
</evidence>
<proteinExistence type="predicted"/>
<gene>
    <name evidence="1" type="ORF">H9638_14650</name>
</gene>
<evidence type="ECO:0000313" key="2">
    <source>
        <dbReference type="Proteomes" id="UP000652763"/>
    </source>
</evidence>
<protein>
    <submittedName>
        <fullName evidence="1">Uncharacterized protein</fullName>
    </submittedName>
</protein>
<dbReference type="Proteomes" id="UP000652763">
    <property type="component" value="Unassembled WGS sequence"/>
</dbReference>
<name>A0ABR8YLG7_9MICC</name>
<dbReference type="EMBL" id="JACSQC010000007">
    <property type="protein sequence ID" value="MBD8045049.1"/>
    <property type="molecule type" value="Genomic_DNA"/>
</dbReference>
<keyword evidence="2" id="KW-1185">Reference proteome</keyword>
<dbReference type="RefSeq" id="WP_191748584.1">
    <property type="nucleotide sequence ID" value="NZ_JACSQC010000007.1"/>
</dbReference>